<reference evidence="3" key="1">
    <citation type="journal article" date="2019" name="Int. J. Syst. Evol. Microbiol.">
        <title>The Global Catalogue of Microorganisms (GCM) 10K type strain sequencing project: providing services to taxonomists for standard genome sequencing and annotation.</title>
        <authorList>
            <consortium name="The Broad Institute Genomics Platform"/>
            <consortium name="The Broad Institute Genome Sequencing Center for Infectious Disease"/>
            <person name="Wu L."/>
            <person name="Ma J."/>
        </authorList>
    </citation>
    <scope>NUCLEOTIDE SEQUENCE [LARGE SCALE GENOMIC DNA]</scope>
    <source>
        <strain evidence="3">JCM 17919</strain>
    </source>
</reference>
<comment type="caution">
    <text evidence="2">The sequence shown here is derived from an EMBL/GenBank/DDBJ whole genome shotgun (WGS) entry which is preliminary data.</text>
</comment>
<keyword evidence="1" id="KW-0472">Membrane</keyword>
<accession>A0ABP8G7K2</accession>
<sequence>MHPEGATRGYLSTLLGCYCPRCRKGALFQHPVSLRVGRNMEMHRACPVCAQPTEIEVGFYYGTGYVSYLIAVAISALSFLLWWLLIGFSFSDRRFFWWLGCNSVGLLLGQPWLMRFSRAFWLSCFVSYDPHWRTNPPDAGERHNAEQANNW</sequence>
<proteinExistence type="predicted"/>
<evidence type="ECO:0000256" key="1">
    <source>
        <dbReference type="SAM" id="Phobius"/>
    </source>
</evidence>
<dbReference type="EMBL" id="BAABGY010000001">
    <property type="protein sequence ID" value="GAA4318903.1"/>
    <property type="molecule type" value="Genomic_DNA"/>
</dbReference>
<keyword evidence="3" id="KW-1185">Reference proteome</keyword>
<dbReference type="RefSeq" id="WP_345252882.1">
    <property type="nucleotide sequence ID" value="NZ_BAABGY010000001.1"/>
</dbReference>
<name>A0ABP8G7K2_9BACT</name>
<evidence type="ECO:0008006" key="4">
    <source>
        <dbReference type="Google" id="ProtNLM"/>
    </source>
</evidence>
<evidence type="ECO:0000313" key="3">
    <source>
        <dbReference type="Proteomes" id="UP001501725"/>
    </source>
</evidence>
<protein>
    <recommendedName>
        <fullName evidence="4">DUF983 domain-containing protein</fullName>
    </recommendedName>
</protein>
<organism evidence="2 3">
    <name type="scientific">Flaviaesturariibacter amylovorans</name>
    <dbReference type="NCBI Taxonomy" id="1084520"/>
    <lineage>
        <taxon>Bacteria</taxon>
        <taxon>Pseudomonadati</taxon>
        <taxon>Bacteroidota</taxon>
        <taxon>Chitinophagia</taxon>
        <taxon>Chitinophagales</taxon>
        <taxon>Chitinophagaceae</taxon>
        <taxon>Flaviaestuariibacter</taxon>
    </lineage>
</organism>
<dbReference type="Proteomes" id="UP001501725">
    <property type="component" value="Unassembled WGS sequence"/>
</dbReference>
<keyword evidence="1" id="KW-0812">Transmembrane</keyword>
<feature type="transmembrane region" description="Helical" evidence="1">
    <location>
        <begin position="95"/>
        <end position="113"/>
    </location>
</feature>
<gene>
    <name evidence="2" type="ORF">GCM10023184_03430</name>
</gene>
<feature type="transmembrane region" description="Helical" evidence="1">
    <location>
        <begin position="65"/>
        <end position="88"/>
    </location>
</feature>
<keyword evidence="1" id="KW-1133">Transmembrane helix</keyword>
<evidence type="ECO:0000313" key="2">
    <source>
        <dbReference type="EMBL" id="GAA4318903.1"/>
    </source>
</evidence>